<evidence type="ECO:0000256" key="6">
    <source>
        <dbReference type="ARBA" id="ARBA00023136"/>
    </source>
</evidence>
<organism evidence="13 14">
    <name type="scientific">Strongylocentrotus purpuratus</name>
    <name type="common">Purple sea urchin</name>
    <dbReference type="NCBI Taxonomy" id="7668"/>
    <lineage>
        <taxon>Eukaryota</taxon>
        <taxon>Metazoa</taxon>
        <taxon>Echinodermata</taxon>
        <taxon>Eleutherozoa</taxon>
        <taxon>Echinozoa</taxon>
        <taxon>Echinoidea</taxon>
        <taxon>Euechinoidea</taxon>
        <taxon>Echinacea</taxon>
        <taxon>Camarodonta</taxon>
        <taxon>Echinidea</taxon>
        <taxon>Strongylocentrotidae</taxon>
        <taxon>Strongylocentrotus</taxon>
    </lineage>
</organism>
<evidence type="ECO:0000259" key="12">
    <source>
        <dbReference type="PROSITE" id="PS50262"/>
    </source>
</evidence>
<reference evidence="14" key="1">
    <citation type="submission" date="2015-02" db="EMBL/GenBank/DDBJ databases">
        <title>Genome sequencing for Strongylocentrotus purpuratus.</title>
        <authorList>
            <person name="Murali S."/>
            <person name="Liu Y."/>
            <person name="Vee V."/>
            <person name="English A."/>
            <person name="Wang M."/>
            <person name="Skinner E."/>
            <person name="Han Y."/>
            <person name="Muzny D.M."/>
            <person name="Worley K.C."/>
            <person name="Gibbs R.A."/>
        </authorList>
    </citation>
    <scope>NUCLEOTIDE SEQUENCE</scope>
</reference>
<dbReference type="GeneID" id="115923721"/>
<dbReference type="InterPro" id="IPR017452">
    <property type="entry name" value="GPCR_Rhodpsn_7TM"/>
</dbReference>
<dbReference type="Proteomes" id="UP000007110">
    <property type="component" value="Unassembled WGS sequence"/>
</dbReference>
<keyword evidence="8 9" id="KW-0807">Transducer</keyword>
<dbReference type="EnsemblMetazoa" id="XM_030984991">
    <property type="protein sequence ID" value="XP_030840851"/>
    <property type="gene ID" value="LOC115923721"/>
</dbReference>
<evidence type="ECO:0000256" key="3">
    <source>
        <dbReference type="ARBA" id="ARBA00022692"/>
    </source>
</evidence>
<sequence>MQLLFLTVGFDLPNMENYTAPPASLLSTSSGSAMVSPPASTGDSGELFRFTNYTQRAIVATMFIIACVLGTAGNSLVILAVVFSKKLRTITNVFVVNLAVADLLTSLILPWNAVALLSRDGWPLHEWVCSAAAGILFTCVGCSTYTLASIALNRCILITKRLQSYQAIFKIRNLAIWISLTWIVPFVLCVIPGFVGLGQLGYNAKYSTCSQQSKHEYSNYYDILQALGIYPIPLVIIVVCYIKIFLHVRHHLRSMLSTSVSCPSSNDNELSSSVNDTSVPHVNRLVTFICRILVYFNLYLYSQISCKAPPSKQNGTSNNNPQRISNHNASITSSHSSLRGRQLRRQVEITKNLFYVVCAFLICLTPYSVCLLYDDSDPFVPYAAAIVFCNSCINPIIYATKHPYFKKVFRCILTCKCSDIPEAADVIKRVSKKTKNNCTGCRSTTYEM</sequence>
<keyword evidence="5 9" id="KW-0297">G-protein coupled receptor</keyword>
<accession>A0A7M7NUS0</accession>
<evidence type="ECO:0000256" key="5">
    <source>
        <dbReference type="ARBA" id="ARBA00023040"/>
    </source>
</evidence>
<evidence type="ECO:0000256" key="11">
    <source>
        <dbReference type="SAM" id="Phobius"/>
    </source>
</evidence>
<keyword evidence="4 11" id="KW-1133">Transmembrane helix</keyword>
<dbReference type="CDD" id="cd00637">
    <property type="entry name" value="7tm_classA_rhodopsin-like"/>
    <property type="match status" value="1"/>
</dbReference>
<feature type="transmembrane region" description="Helical" evidence="11">
    <location>
        <begin position="131"/>
        <end position="153"/>
    </location>
</feature>
<dbReference type="GO" id="GO:0007186">
    <property type="term" value="P:G protein-coupled receptor signaling pathway"/>
    <property type="evidence" value="ECO:0000318"/>
    <property type="project" value="GO_Central"/>
</dbReference>
<dbReference type="InParanoid" id="A0A7M7NUS0"/>
<dbReference type="OMA" id="MTTYRVI"/>
<dbReference type="GO" id="GO:0005886">
    <property type="term" value="C:plasma membrane"/>
    <property type="evidence" value="ECO:0007669"/>
    <property type="project" value="UniProtKB-SubCell"/>
</dbReference>
<dbReference type="Gene3D" id="1.20.1070.10">
    <property type="entry name" value="Rhodopsin 7-helix transmembrane proteins"/>
    <property type="match status" value="1"/>
</dbReference>
<dbReference type="GO" id="GO:0004930">
    <property type="term" value="F:G protein-coupled receptor activity"/>
    <property type="evidence" value="ECO:0007669"/>
    <property type="project" value="UniProtKB-KW"/>
</dbReference>
<keyword evidence="6 11" id="KW-0472">Membrane</keyword>
<evidence type="ECO:0000313" key="14">
    <source>
        <dbReference type="Proteomes" id="UP000007110"/>
    </source>
</evidence>
<feature type="transmembrane region" description="Helical" evidence="11">
    <location>
        <begin position="174"/>
        <end position="195"/>
    </location>
</feature>
<name>A0A7M7NUS0_STRPU</name>
<feature type="transmembrane region" description="Helical" evidence="11">
    <location>
        <begin position="57"/>
        <end position="83"/>
    </location>
</feature>
<evidence type="ECO:0000256" key="7">
    <source>
        <dbReference type="ARBA" id="ARBA00023170"/>
    </source>
</evidence>
<evidence type="ECO:0000256" key="1">
    <source>
        <dbReference type="ARBA" id="ARBA00004651"/>
    </source>
</evidence>
<feature type="transmembrane region" description="Helical" evidence="11">
    <location>
        <begin position="223"/>
        <end position="246"/>
    </location>
</feature>
<dbReference type="PANTHER" id="PTHR24228:SF72">
    <property type="entry name" value="G-PROTEIN COUPLED RECEPTORS FAMILY 1 PROFILE DOMAIN-CONTAINING PROTEIN"/>
    <property type="match status" value="1"/>
</dbReference>
<feature type="transmembrane region" description="Helical" evidence="11">
    <location>
        <begin position="90"/>
        <end position="111"/>
    </location>
</feature>
<reference evidence="13" key="2">
    <citation type="submission" date="2021-01" db="UniProtKB">
        <authorList>
            <consortium name="EnsemblMetazoa"/>
        </authorList>
    </citation>
    <scope>IDENTIFICATION</scope>
</reference>
<dbReference type="PRINTS" id="PR00237">
    <property type="entry name" value="GPCRRHODOPSN"/>
</dbReference>
<dbReference type="RefSeq" id="XP_030840851.1">
    <property type="nucleotide sequence ID" value="XM_030984991.1"/>
</dbReference>
<evidence type="ECO:0000256" key="8">
    <source>
        <dbReference type="ARBA" id="ARBA00023224"/>
    </source>
</evidence>
<comment type="subcellular location">
    <subcellularLocation>
        <location evidence="1">Cell membrane</location>
        <topology evidence="1">Multi-pass membrane protein</topology>
    </subcellularLocation>
</comment>
<dbReference type="InterPro" id="IPR000276">
    <property type="entry name" value="GPCR_Rhodpsn"/>
</dbReference>
<dbReference type="PANTHER" id="PTHR24228">
    <property type="entry name" value="B2 BRADYKININ RECEPTOR/ANGIOTENSIN II RECEPTOR"/>
    <property type="match status" value="1"/>
</dbReference>
<dbReference type="PROSITE" id="PS00237">
    <property type="entry name" value="G_PROTEIN_RECEP_F1_1"/>
    <property type="match status" value="1"/>
</dbReference>
<keyword evidence="3 9" id="KW-0812">Transmembrane</keyword>
<dbReference type="FunFam" id="1.20.1070.10:FF:001028">
    <property type="entry name" value="Uncharacterized protein"/>
    <property type="match status" value="1"/>
</dbReference>
<dbReference type="Pfam" id="PF00001">
    <property type="entry name" value="7tm_1"/>
    <property type="match status" value="1"/>
</dbReference>
<dbReference type="SUPFAM" id="SSF81321">
    <property type="entry name" value="Family A G protein-coupled receptor-like"/>
    <property type="match status" value="1"/>
</dbReference>
<evidence type="ECO:0000256" key="9">
    <source>
        <dbReference type="RuleBase" id="RU000688"/>
    </source>
</evidence>
<feature type="domain" description="G-protein coupled receptors family 1 profile" evidence="12">
    <location>
        <begin position="73"/>
        <end position="398"/>
    </location>
</feature>
<comment type="similarity">
    <text evidence="9">Belongs to the G-protein coupled receptor 1 family.</text>
</comment>
<dbReference type="PROSITE" id="PS50262">
    <property type="entry name" value="G_PROTEIN_RECEP_F1_2"/>
    <property type="match status" value="1"/>
</dbReference>
<dbReference type="FunCoup" id="A0A7M7NUS0">
    <property type="interactions" value="43"/>
</dbReference>
<evidence type="ECO:0000256" key="2">
    <source>
        <dbReference type="ARBA" id="ARBA00022475"/>
    </source>
</evidence>
<feature type="transmembrane region" description="Helical" evidence="11">
    <location>
        <begin position="353"/>
        <end position="373"/>
    </location>
</feature>
<dbReference type="OrthoDB" id="6147329at2759"/>
<proteinExistence type="inferred from homology"/>
<protein>
    <recommendedName>
        <fullName evidence="12">G-protein coupled receptors family 1 profile domain-containing protein</fullName>
    </recommendedName>
</protein>
<feature type="transmembrane region" description="Helical" evidence="11">
    <location>
        <begin position="379"/>
        <end position="400"/>
    </location>
</feature>
<keyword evidence="14" id="KW-1185">Reference proteome</keyword>
<evidence type="ECO:0000256" key="10">
    <source>
        <dbReference type="SAM" id="MobiDB-lite"/>
    </source>
</evidence>
<dbReference type="KEGG" id="spu:115923721"/>
<feature type="region of interest" description="Disordered" evidence="10">
    <location>
        <begin position="312"/>
        <end position="337"/>
    </location>
</feature>
<keyword evidence="2" id="KW-1003">Cell membrane</keyword>
<evidence type="ECO:0000256" key="4">
    <source>
        <dbReference type="ARBA" id="ARBA00022989"/>
    </source>
</evidence>
<evidence type="ECO:0000313" key="13">
    <source>
        <dbReference type="EnsemblMetazoa" id="XP_030840851"/>
    </source>
</evidence>
<keyword evidence="7 9" id="KW-0675">Receptor</keyword>
<dbReference type="AlphaFoldDB" id="A0A7M7NUS0"/>